<reference evidence="1" key="1">
    <citation type="submission" date="2018-02" db="EMBL/GenBank/DDBJ databases">
        <title>Rhizophora mucronata_Transcriptome.</title>
        <authorList>
            <person name="Meera S.P."/>
            <person name="Sreeshan A."/>
            <person name="Augustine A."/>
        </authorList>
    </citation>
    <scope>NUCLEOTIDE SEQUENCE</scope>
    <source>
        <tissue evidence="1">Leaf</tissue>
    </source>
</reference>
<evidence type="ECO:0000313" key="1">
    <source>
        <dbReference type="EMBL" id="MBX40351.1"/>
    </source>
</evidence>
<dbReference type="EMBL" id="GGEC01059867">
    <property type="protein sequence ID" value="MBX40351.1"/>
    <property type="molecule type" value="Transcribed_RNA"/>
</dbReference>
<name>A0A2P2ND00_RHIMU</name>
<protein>
    <submittedName>
        <fullName evidence="1">Uncharacterized protein</fullName>
    </submittedName>
</protein>
<organism evidence="1">
    <name type="scientific">Rhizophora mucronata</name>
    <name type="common">Asiatic mangrove</name>
    <dbReference type="NCBI Taxonomy" id="61149"/>
    <lineage>
        <taxon>Eukaryota</taxon>
        <taxon>Viridiplantae</taxon>
        <taxon>Streptophyta</taxon>
        <taxon>Embryophyta</taxon>
        <taxon>Tracheophyta</taxon>
        <taxon>Spermatophyta</taxon>
        <taxon>Magnoliopsida</taxon>
        <taxon>eudicotyledons</taxon>
        <taxon>Gunneridae</taxon>
        <taxon>Pentapetalae</taxon>
        <taxon>rosids</taxon>
        <taxon>fabids</taxon>
        <taxon>Malpighiales</taxon>
        <taxon>Rhizophoraceae</taxon>
        <taxon>Rhizophora</taxon>
    </lineage>
</organism>
<accession>A0A2P2ND00</accession>
<dbReference type="AlphaFoldDB" id="A0A2P2ND00"/>
<proteinExistence type="predicted"/>
<sequence>MINASICIHMDKLFFYMDKLAALHRHFQRLSSLYMK</sequence>